<feature type="transmembrane region" description="Helical" evidence="12">
    <location>
        <begin position="270"/>
        <end position="287"/>
    </location>
</feature>
<evidence type="ECO:0000256" key="10">
    <source>
        <dbReference type="ARBA" id="ARBA00039381"/>
    </source>
</evidence>
<feature type="transmembrane region" description="Helical" evidence="12">
    <location>
        <begin position="36"/>
        <end position="55"/>
    </location>
</feature>
<feature type="transmembrane region" description="Helical" evidence="12">
    <location>
        <begin position="67"/>
        <end position="88"/>
    </location>
</feature>
<dbReference type="PANTHER" id="PTHR32196:SF71">
    <property type="entry name" value="AUTOINDUCER 2 IMPORT SYSTEM PERMEASE PROTEIN LSRD"/>
    <property type="match status" value="1"/>
</dbReference>
<keyword evidence="7 12" id="KW-1133">Transmembrane helix</keyword>
<keyword evidence="4" id="KW-1003">Cell membrane</keyword>
<dbReference type="GO" id="GO:0005886">
    <property type="term" value="C:plasma membrane"/>
    <property type="evidence" value="ECO:0007669"/>
    <property type="project" value="UniProtKB-SubCell"/>
</dbReference>
<evidence type="ECO:0000256" key="11">
    <source>
        <dbReference type="SAM" id="MobiDB-lite"/>
    </source>
</evidence>
<evidence type="ECO:0000256" key="1">
    <source>
        <dbReference type="ARBA" id="ARBA00004651"/>
    </source>
</evidence>
<dbReference type="EMBL" id="CADIKM010000003">
    <property type="protein sequence ID" value="CAB3780187.1"/>
    <property type="molecule type" value="Genomic_DNA"/>
</dbReference>
<evidence type="ECO:0000256" key="2">
    <source>
        <dbReference type="ARBA" id="ARBA00011262"/>
    </source>
</evidence>
<organism evidence="13 14">
    <name type="scientific">Pararobbsia alpina</name>
    <dbReference type="NCBI Taxonomy" id="621374"/>
    <lineage>
        <taxon>Bacteria</taxon>
        <taxon>Pseudomonadati</taxon>
        <taxon>Pseudomonadota</taxon>
        <taxon>Betaproteobacteria</taxon>
        <taxon>Burkholderiales</taxon>
        <taxon>Burkholderiaceae</taxon>
        <taxon>Pararobbsia</taxon>
    </lineage>
</organism>
<feature type="transmembrane region" description="Helical" evidence="12">
    <location>
        <begin position="239"/>
        <end position="258"/>
    </location>
</feature>
<feature type="region of interest" description="Disordered" evidence="11">
    <location>
        <begin position="1"/>
        <end position="26"/>
    </location>
</feature>
<evidence type="ECO:0000256" key="8">
    <source>
        <dbReference type="ARBA" id="ARBA00023136"/>
    </source>
</evidence>
<evidence type="ECO:0000256" key="3">
    <source>
        <dbReference type="ARBA" id="ARBA00022448"/>
    </source>
</evidence>
<keyword evidence="8 12" id="KW-0472">Membrane</keyword>
<comment type="subcellular location">
    <subcellularLocation>
        <location evidence="1">Cell membrane</location>
        <topology evidence="1">Multi-pass membrane protein</topology>
    </subcellularLocation>
</comment>
<feature type="transmembrane region" description="Helical" evidence="12">
    <location>
        <begin position="216"/>
        <end position="233"/>
    </location>
</feature>
<evidence type="ECO:0000313" key="14">
    <source>
        <dbReference type="Proteomes" id="UP000494115"/>
    </source>
</evidence>
<protein>
    <recommendedName>
        <fullName evidence="10">Autoinducer 2 import system permease protein LsrD</fullName>
    </recommendedName>
</protein>
<evidence type="ECO:0000313" key="13">
    <source>
        <dbReference type="EMBL" id="CAB3780187.1"/>
    </source>
</evidence>
<comment type="function">
    <text evidence="9">Part of the ABC transporter complex LsrABCD involved in autoinducer 2 (AI-2) import. Probably responsible for the translocation of the substrate across the membrane.</text>
</comment>
<dbReference type="CDD" id="cd06579">
    <property type="entry name" value="TM_PBP1_transp_AraH_like"/>
    <property type="match status" value="1"/>
</dbReference>
<dbReference type="RefSeq" id="WP_175103515.1">
    <property type="nucleotide sequence ID" value="NZ_CADIKM010000003.1"/>
</dbReference>
<name>A0A6S7CHG3_9BURK</name>
<evidence type="ECO:0000256" key="9">
    <source>
        <dbReference type="ARBA" id="ARBA00025439"/>
    </source>
</evidence>
<proteinExistence type="predicted"/>
<evidence type="ECO:0000256" key="4">
    <source>
        <dbReference type="ARBA" id="ARBA00022475"/>
    </source>
</evidence>
<feature type="transmembrane region" description="Helical" evidence="12">
    <location>
        <begin position="119"/>
        <end position="144"/>
    </location>
</feature>
<feature type="transmembrane region" description="Helical" evidence="12">
    <location>
        <begin position="187"/>
        <end position="207"/>
    </location>
</feature>
<keyword evidence="5" id="KW-0997">Cell inner membrane</keyword>
<accession>A0A6S7CHG3</accession>
<reference evidence="13 14" key="1">
    <citation type="submission" date="2020-04" db="EMBL/GenBank/DDBJ databases">
        <authorList>
            <person name="De Canck E."/>
        </authorList>
    </citation>
    <scope>NUCLEOTIDE SEQUENCE [LARGE SCALE GENOMIC DNA]</scope>
    <source>
        <strain evidence="13 14">LMG 28138</strain>
    </source>
</reference>
<dbReference type="PANTHER" id="PTHR32196">
    <property type="entry name" value="ABC TRANSPORTER PERMEASE PROTEIN YPHD-RELATED-RELATED"/>
    <property type="match status" value="1"/>
</dbReference>
<feature type="transmembrane region" description="Helical" evidence="12">
    <location>
        <begin position="149"/>
        <end position="167"/>
    </location>
</feature>
<sequence length="354" mass="36807">MRESRTHTQQQGVDRPGSLARQSDERGSIRIQRETISAIAVYLACIVALLLSKFINPEFGSLHQLQTILMLASFLIVCSFGQGLTILIGGLDLSVPSLITLGGVLTASWMGGASPDAGAGWQIPVILAVCACTGAFNGVGIIFFKVPPFIMTLASGIVVYSLCLGATGGNPSGASPHALSVLMSGRLGGMPIITLFTIAFCVLAVVIQGKTTFGRSLYAIGSNPVAAHIAGIRVGRLTILTYVASATFAGFVGMMLVGYSNGATLRMGEFYLLPSIAAVVIGGSSILGGRGAFLGTLGGAILLTILDMIITSLGLEQGWRTMIEGALILAAVVLQHEKALDAVRTALRKKRNAQ</sequence>
<evidence type="ECO:0000256" key="5">
    <source>
        <dbReference type="ARBA" id="ARBA00022519"/>
    </source>
</evidence>
<dbReference type="GO" id="GO:0022857">
    <property type="term" value="F:transmembrane transporter activity"/>
    <property type="evidence" value="ECO:0007669"/>
    <property type="project" value="InterPro"/>
</dbReference>
<evidence type="ECO:0000256" key="12">
    <source>
        <dbReference type="SAM" id="Phobius"/>
    </source>
</evidence>
<comment type="subunit">
    <text evidence="2">The complex is composed of two ATP-binding proteins (LsrA), two transmembrane proteins (LsrC and LsrD) and a solute-binding protein (LsrB).</text>
</comment>
<evidence type="ECO:0000256" key="7">
    <source>
        <dbReference type="ARBA" id="ARBA00022989"/>
    </source>
</evidence>
<dbReference type="Pfam" id="PF02653">
    <property type="entry name" value="BPD_transp_2"/>
    <property type="match status" value="1"/>
</dbReference>
<dbReference type="InterPro" id="IPR001851">
    <property type="entry name" value="ABC_transp_permease"/>
</dbReference>
<dbReference type="AlphaFoldDB" id="A0A6S7CHG3"/>
<evidence type="ECO:0000256" key="6">
    <source>
        <dbReference type="ARBA" id="ARBA00022692"/>
    </source>
</evidence>
<keyword evidence="14" id="KW-1185">Reference proteome</keyword>
<feature type="transmembrane region" description="Helical" evidence="12">
    <location>
        <begin position="293"/>
        <end position="315"/>
    </location>
</feature>
<dbReference type="Proteomes" id="UP000494115">
    <property type="component" value="Unassembled WGS sequence"/>
</dbReference>
<gene>
    <name evidence="13" type="primary">mglC</name>
    <name evidence="13" type="ORF">LMG28138_00986</name>
</gene>
<keyword evidence="3" id="KW-0813">Transport</keyword>
<feature type="transmembrane region" description="Helical" evidence="12">
    <location>
        <begin position="95"/>
        <end position="113"/>
    </location>
</feature>
<keyword evidence="6 12" id="KW-0812">Transmembrane</keyword>